<gene>
    <name evidence="1" type="ORF">O181_056972</name>
</gene>
<dbReference type="EMBL" id="AVOT02025803">
    <property type="protein sequence ID" value="MBW0517257.1"/>
    <property type="molecule type" value="Genomic_DNA"/>
</dbReference>
<dbReference type="OrthoDB" id="7701233at2759"/>
<evidence type="ECO:0000313" key="1">
    <source>
        <dbReference type="EMBL" id="MBW0517257.1"/>
    </source>
</evidence>
<protein>
    <submittedName>
        <fullName evidence="1">Uncharacterized protein</fullName>
    </submittedName>
</protein>
<sequence>MPYTTHQWKPVDGPIFFISRQMKPTESRYGAGQMAYLFLLCEWVSQEPEKNIEEISVTEIGTELFNKFRESYKVDKNCHILCQLLRKYLKYPPLSPKSDELWKKAYHEDRFSLLDNILYHRTKNTSVMILTDRALIDNTLHELDDSFISVNLSEGRIL</sequence>
<reference evidence="1" key="1">
    <citation type="submission" date="2021-03" db="EMBL/GenBank/DDBJ databases">
        <title>Draft genome sequence of rust myrtle Austropuccinia psidii MF-1, a brazilian biotype.</title>
        <authorList>
            <person name="Quecine M.C."/>
            <person name="Pachon D.M.R."/>
            <person name="Bonatelli M.L."/>
            <person name="Correr F.H."/>
            <person name="Franceschini L.M."/>
            <person name="Leite T.F."/>
            <person name="Margarido G.R.A."/>
            <person name="Almeida C.A."/>
            <person name="Ferrarezi J.A."/>
            <person name="Labate C.A."/>
        </authorList>
    </citation>
    <scope>NUCLEOTIDE SEQUENCE</scope>
    <source>
        <strain evidence="1">MF-1</strain>
    </source>
</reference>
<dbReference type="AlphaFoldDB" id="A0A9Q3HUZ3"/>
<organism evidence="1 2">
    <name type="scientific">Austropuccinia psidii MF-1</name>
    <dbReference type="NCBI Taxonomy" id="1389203"/>
    <lineage>
        <taxon>Eukaryota</taxon>
        <taxon>Fungi</taxon>
        <taxon>Dikarya</taxon>
        <taxon>Basidiomycota</taxon>
        <taxon>Pucciniomycotina</taxon>
        <taxon>Pucciniomycetes</taxon>
        <taxon>Pucciniales</taxon>
        <taxon>Sphaerophragmiaceae</taxon>
        <taxon>Austropuccinia</taxon>
    </lineage>
</organism>
<accession>A0A9Q3HUZ3</accession>
<dbReference type="Proteomes" id="UP000765509">
    <property type="component" value="Unassembled WGS sequence"/>
</dbReference>
<name>A0A9Q3HUZ3_9BASI</name>
<comment type="caution">
    <text evidence="1">The sequence shown here is derived from an EMBL/GenBank/DDBJ whole genome shotgun (WGS) entry which is preliminary data.</text>
</comment>
<keyword evidence="2" id="KW-1185">Reference proteome</keyword>
<evidence type="ECO:0000313" key="2">
    <source>
        <dbReference type="Proteomes" id="UP000765509"/>
    </source>
</evidence>
<proteinExistence type="predicted"/>